<dbReference type="InterPro" id="IPR008598">
    <property type="entry name" value="Di19_Zn-bd"/>
</dbReference>
<evidence type="ECO:0000313" key="4">
    <source>
        <dbReference type="Proteomes" id="UP000078200"/>
    </source>
</evidence>
<sequence length="213" mass="22082">MPADGGNGKVIAAIDSDMLNPEQPQRFTCPYCKKMVFSDATSLEHVSAEHTILETSLEVVCPACAELPDGEPNLVTDDFAGHLSLVHRTGPREVILFLDKLSAIRRGGGMRRIPGRTMGRVPHARRSNMHFRSSSGLSRLSPPGRESVDPIAELLSQLSGITNNSFRENTNVRSDGSSGSCVGVGVGVDGGGGGGGGGGGVGYSCGSNSSGVT</sequence>
<dbReference type="Proteomes" id="UP000078200">
    <property type="component" value="Unassembled WGS sequence"/>
</dbReference>
<feature type="domain" description="Di19 zinc-binding" evidence="2">
    <location>
        <begin position="25"/>
        <end position="88"/>
    </location>
</feature>
<evidence type="ECO:0000259" key="2">
    <source>
        <dbReference type="Pfam" id="PF05605"/>
    </source>
</evidence>
<name>A0A1A9VYU9_GLOAU</name>
<evidence type="ECO:0000256" key="1">
    <source>
        <dbReference type="SAM" id="MobiDB-lite"/>
    </source>
</evidence>
<organism evidence="3 4">
    <name type="scientific">Glossina austeni</name>
    <name type="common">Savannah tsetse fly</name>
    <dbReference type="NCBI Taxonomy" id="7395"/>
    <lineage>
        <taxon>Eukaryota</taxon>
        <taxon>Metazoa</taxon>
        <taxon>Ecdysozoa</taxon>
        <taxon>Arthropoda</taxon>
        <taxon>Hexapoda</taxon>
        <taxon>Insecta</taxon>
        <taxon>Pterygota</taxon>
        <taxon>Neoptera</taxon>
        <taxon>Endopterygota</taxon>
        <taxon>Diptera</taxon>
        <taxon>Brachycera</taxon>
        <taxon>Muscomorpha</taxon>
        <taxon>Hippoboscoidea</taxon>
        <taxon>Glossinidae</taxon>
        <taxon>Glossina</taxon>
    </lineage>
</organism>
<dbReference type="VEuPathDB" id="VectorBase:GAUT052038"/>
<accession>A0A1A9VYU9</accession>
<dbReference type="AlphaFoldDB" id="A0A1A9VYU9"/>
<reference evidence="3" key="1">
    <citation type="submission" date="2020-05" db="UniProtKB">
        <authorList>
            <consortium name="EnsemblMetazoa"/>
        </authorList>
    </citation>
    <scope>IDENTIFICATION</scope>
    <source>
        <strain evidence="3">TTRI</strain>
    </source>
</reference>
<dbReference type="EnsemblMetazoa" id="GAUT052038-RA">
    <property type="protein sequence ID" value="GAUT052038-PA"/>
    <property type="gene ID" value="GAUT052038"/>
</dbReference>
<proteinExistence type="predicted"/>
<protein>
    <recommendedName>
        <fullName evidence="2">Di19 zinc-binding domain-containing protein</fullName>
    </recommendedName>
</protein>
<feature type="compositionally biased region" description="Gly residues" evidence="1">
    <location>
        <begin position="193"/>
        <end position="203"/>
    </location>
</feature>
<evidence type="ECO:0000313" key="3">
    <source>
        <dbReference type="EnsemblMetazoa" id="GAUT052038-PA"/>
    </source>
</evidence>
<feature type="compositionally biased region" description="Low complexity" evidence="1">
    <location>
        <begin position="204"/>
        <end position="213"/>
    </location>
</feature>
<dbReference type="Pfam" id="PF05605">
    <property type="entry name" value="zf-Di19"/>
    <property type="match status" value="1"/>
</dbReference>
<feature type="region of interest" description="Disordered" evidence="1">
    <location>
        <begin position="193"/>
        <end position="213"/>
    </location>
</feature>
<keyword evidence="4" id="KW-1185">Reference proteome</keyword>